<protein>
    <submittedName>
        <fullName evidence="1">Glycine-rich protein</fullName>
    </submittedName>
</protein>
<name>A0A6L2N963_TANCI</name>
<evidence type="ECO:0000313" key="1">
    <source>
        <dbReference type="EMBL" id="GEU82738.1"/>
    </source>
</evidence>
<dbReference type="AlphaFoldDB" id="A0A6L2N963"/>
<sequence>MELVVGKVMVVQLDMAIIVIPILNLLYCDAELPCQLGSGGRNDSTAGGGVLAIGSLEHPISSLSVDGSLTANGGSSREGTSLVLKGFMGHFVRVIANFGLAREITSQPPYTVMSQHGQHTPLCLNTLVPGTRSTSPVPKIWAWCWEWEPLWPSYLLSVHFFQGQVNRMKYKRFVV</sequence>
<proteinExistence type="predicted"/>
<reference evidence="1" key="1">
    <citation type="journal article" date="2019" name="Sci. Rep.">
        <title>Draft genome of Tanacetum cinerariifolium, the natural source of mosquito coil.</title>
        <authorList>
            <person name="Yamashiro T."/>
            <person name="Shiraishi A."/>
            <person name="Satake H."/>
            <person name="Nakayama K."/>
        </authorList>
    </citation>
    <scope>NUCLEOTIDE SEQUENCE</scope>
</reference>
<comment type="caution">
    <text evidence="1">The sequence shown here is derived from an EMBL/GenBank/DDBJ whole genome shotgun (WGS) entry which is preliminary data.</text>
</comment>
<dbReference type="EMBL" id="BKCJ010008540">
    <property type="protein sequence ID" value="GEU82738.1"/>
    <property type="molecule type" value="Genomic_DNA"/>
</dbReference>
<organism evidence="1">
    <name type="scientific">Tanacetum cinerariifolium</name>
    <name type="common">Dalmatian daisy</name>
    <name type="synonym">Chrysanthemum cinerariifolium</name>
    <dbReference type="NCBI Taxonomy" id="118510"/>
    <lineage>
        <taxon>Eukaryota</taxon>
        <taxon>Viridiplantae</taxon>
        <taxon>Streptophyta</taxon>
        <taxon>Embryophyta</taxon>
        <taxon>Tracheophyta</taxon>
        <taxon>Spermatophyta</taxon>
        <taxon>Magnoliopsida</taxon>
        <taxon>eudicotyledons</taxon>
        <taxon>Gunneridae</taxon>
        <taxon>Pentapetalae</taxon>
        <taxon>asterids</taxon>
        <taxon>campanulids</taxon>
        <taxon>Asterales</taxon>
        <taxon>Asteraceae</taxon>
        <taxon>Asteroideae</taxon>
        <taxon>Anthemideae</taxon>
        <taxon>Anthemidinae</taxon>
        <taxon>Tanacetum</taxon>
    </lineage>
</organism>
<accession>A0A6L2N963</accession>
<gene>
    <name evidence="1" type="ORF">Tci_054716</name>
</gene>